<feature type="domain" description="Glycosyltransferase subfamily 4-like N-terminal" evidence="1">
    <location>
        <begin position="29"/>
        <end position="204"/>
    </location>
</feature>
<evidence type="ECO:0000313" key="2">
    <source>
        <dbReference type="EMBL" id="GFO59395.1"/>
    </source>
</evidence>
<keyword evidence="3" id="KW-1185">Reference proteome</keyword>
<dbReference type="InterPro" id="IPR028098">
    <property type="entry name" value="Glyco_trans_4-like_N"/>
</dbReference>
<keyword evidence="2" id="KW-0808">Transferase</keyword>
<dbReference type="PANTHER" id="PTHR45947">
    <property type="entry name" value="SULFOQUINOVOSYL TRANSFERASE SQD2"/>
    <property type="match status" value="1"/>
</dbReference>
<protein>
    <submittedName>
        <fullName evidence="2">Glycosyl transferase</fullName>
    </submittedName>
</protein>
<dbReference type="Gene3D" id="3.40.50.2000">
    <property type="entry name" value="Glycogen Phosphorylase B"/>
    <property type="match status" value="2"/>
</dbReference>
<dbReference type="SUPFAM" id="SSF53756">
    <property type="entry name" value="UDP-Glycosyltransferase/glycogen phosphorylase"/>
    <property type="match status" value="1"/>
</dbReference>
<name>A0A6V8MHE1_9BACT</name>
<dbReference type="GO" id="GO:0016757">
    <property type="term" value="F:glycosyltransferase activity"/>
    <property type="evidence" value="ECO:0007669"/>
    <property type="project" value="TreeGrafter"/>
</dbReference>
<dbReference type="PANTHER" id="PTHR45947:SF13">
    <property type="entry name" value="TRANSFERASE"/>
    <property type="match status" value="1"/>
</dbReference>
<organism evidence="2 3">
    <name type="scientific">Geomonas silvestris</name>
    <dbReference type="NCBI Taxonomy" id="2740184"/>
    <lineage>
        <taxon>Bacteria</taxon>
        <taxon>Pseudomonadati</taxon>
        <taxon>Thermodesulfobacteriota</taxon>
        <taxon>Desulfuromonadia</taxon>
        <taxon>Geobacterales</taxon>
        <taxon>Geobacteraceae</taxon>
        <taxon>Geomonas</taxon>
    </lineage>
</organism>
<dbReference type="Proteomes" id="UP000556026">
    <property type="component" value="Unassembled WGS sequence"/>
</dbReference>
<dbReference type="InterPro" id="IPR050194">
    <property type="entry name" value="Glycosyltransferase_grp1"/>
</dbReference>
<dbReference type="AlphaFoldDB" id="A0A6V8MHE1"/>
<dbReference type="Pfam" id="PF13439">
    <property type="entry name" value="Glyco_transf_4"/>
    <property type="match status" value="1"/>
</dbReference>
<evidence type="ECO:0000313" key="3">
    <source>
        <dbReference type="Proteomes" id="UP000556026"/>
    </source>
</evidence>
<dbReference type="RefSeq" id="WP_183354233.1">
    <property type="nucleotide sequence ID" value="NZ_BLXX01000004.1"/>
</dbReference>
<comment type="caution">
    <text evidence="2">The sequence shown here is derived from an EMBL/GenBank/DDBJ whole genome shotgun (WGS) entry which is preliminary data.</text>
</comment>
<accession>A0A6V8MHE1</accession>
<reference evidence="3" key="1">
    <citation type="submission" date="2020-06" db="EMBL/GenBank/DDBJ databases">
        <title>Draft genomic sequence of Geomonas sp. Red330.</title>
        <authorList>
            <person name="Itoh H."/>
            <person name="Zhenxing X."/>
            <person name="Ushijima N."/>
            <person name="Masuda Y."/>
            <person name="Shiratori Y."/>
            <person name="Senoo K."/>
        </authorList>
    </citation>
    <scope>NUCLEOTIDE SEQUENCE [LARGE SCALE GENOMIC DNA]</scope>
    <source>
        <strain evidence="3">Red330</strain>
    </source>
</reference>
<dbReference type="Pfam" id="PF13692">
    <property type="entry name" value="Glyco_trans_1_4"/>
    <property type="match status" value="1"/>
</dbReference>
<dbReference type="EMBL" id="BLXX01000004">
    <property type="protein sequence ID" value="GFO59395.1"/>
    <property type="molecule type" value="Genomic_DNA"/>
</dbReference>
<sequence length="397" mass="43654">MRVMLGHNFYSSATPSGENSVFDAERILLLERQHEVCVFERRSDDIRGKGALGLLAGALATPWNPWTSRSVRQRLREFRPEVVHVHNTFPLISPSIFHAVGKRAARVLTLHNYRIFCPAAIPLRCGKVCTECLDARSSWPALRYGCYRDSRPATVPLALGVALHRALGTWTDQVDAFIALSEFQRDLLVAAGLPARKIHLKPNFYPGRPAALPWLERSPHAVFVGRLTAEKGVRTLLTAWRRWGEGAPELRIVGDGPLRPELERMAQGLPVTFTGQLSERDAQAQIAKARLLILPSECFEGFPMVLREAFAFGTPCAVAALGPLPSIVRHGGSGVVFGPGDPASLLDVVAGAWEAPGLLGDLGKGARLEFEGKYTEDTNYEALMEIYRQAVEVSRHG</sequence>
<gene>
    <name evidence="2" type="ORF">GMST_17200</name>
</gene>
<evidence type="ECO:0000259" key="1">
    <source>
        <dbReference type="Pfam" id="PF13439"/>
    </source>
</evidence>
<proteinExistence type="predicted"/>
<dbReference type="CDD" id="cd03801">
    <property type="entry name" value="GT4_PimA-like"/>
    <property type="match status" value="1"/>
</dbReference>